<comment type="similarity">
    <text evidence="7">Belongs to the TRAFAC class myosin-kinesin ATPase superfamily. Myosin family.</text>
</comment>
<dbReference type="SMART" id="SM00242">
    <property type="entry name" value="MYSc"/>
    <property type="match status" value="1"/>
</dbReference>
<dbReference type="GO" id="GO:0004485">
    <property type="term" value="F:methylcrotonoyl-CoA carboxylase activity"/>
    <property type="evidence" value="ECO:0007669"/>
    <property type="project" value="UniProtKB-EC"/>
</dbReference>
<dbReference type="InterPro" id="IPR011763">
    <property type="entry name" value="COA_CT_C"/>
</dbReference>
<evidence type="ECO:0000256" key="2">
    <source>
        <dbReference type="ARBA" id="ARBA00026116"/>
    </source>
</evidence>
<dbReference type="InterPro" id="IPR045190">
    <property type="entry name" value="MCCB/AccD1-like"/>
</dbReference>
<dbReference type="InterPro" id="IPR034733">
    <property type="entry name" value="AcCoA_carboxyl_beta"/>
</dbReference>
<keyword evidence="10" id="KW-1185">Reference proteome</keyword>
<keyword evidence="7" id="KW-0505">Motor protein</keyword>
<feature type="compositionally biased region" description="Polar residues" evidence="8">
    <location>
        <begin position="1029"/>
        <end position="1057"/>
    </location>
</feature>
<comment type="pathway">
    <text evidence="1">Amino-acid degradation; L-leucine degradation; (S)-3-hydroxy-3-methylglutaryl-CoA from 3-isovaleryl-CoA: step 2/3.</text>
</comment>
<dbReference type="Gene3D" id="3.90.226.10">
    <property type="entry name" value="2-enoyl-CoA Hydratase, Chain A, domain 1"/>
    <property type="match status" value="2"/>
</dbReference>
<organism evidence="9 10">
    <name type="scientific">Paramuricea clavata</name>
    <name type="common">Red gorgonian</name>
    <name type="synonym">Violescent sea-whip</name>
    <dbReference type="NCBI Taxonomy" id="317549"/>
    <lineage>
        <taxon>Eukaryota</taxon>
        <taxon>Metazoa</taxon>
        <taxon>Cnidaria</taxon>
        <taxon>Anthozoa</taxon>
        <taxon>Octocorallia</taxon>
        <taxon>Malacalcyonacea</taxon>
        <taxon>Plexauridae</taxon>
        <taxon>Paramuricea</taxon>
    </lineage>
</organism>
<dbReference type="Pfam" id="PF01039">
    <property type="entry name" value="Carboxyl_trans"/>
    <property type="match status" value="1"/>
</dbReference>
<dbReference type="SMART" id="SM01243">
    <property type="entry name" value="IRF-3"/>
    <property type="match status" value="1"/>
</dbReference>
<dbReference type="PROSITE" id="PS51076">
    <property type="entry name" value="MH2"/>
    <property type="match status" value="1"/>
</dbReference>
<dbReference type="Gene3D" id="1.20.5.4820">
    <property type="match status" value="1"/>
</dbReference>
<comment type="catalytic activity">
    <reaction evidence="6">
        <text>3-methylbut-2-enoyl-CoA + hydrogencarbonate + ATP = 3-methyl-(2E)-glutaconyl-CoA + ADP + phosphate + H(+)</text>
        <dbReference type="Rhea" id="RHEA:13589"/>
        <dbReference type="ChEBI" id="CHEBI:15378"/>
        <dbReference type="ChEBI" id="CHEBI:17544"/>
        <dbReference type="ChEBI" id="CHEBI:30616"/>
        <dbReference type="ChEBI" id="CHEBI:43474"/>
        <dbReference type="ChEBI" id="CHEBI:57344"/>
        <dbReference type="ChEBI" id="CHEBI:57346"/>
        <dbReference type="ChEBI" id="CHEBI:456216"/>
        <dbReference type="EC" id="6.4.1.4"/>
    </reaction>
</comment>
<dbReference type="GO" id="GO:0003779">
    <property type="term" value="F:actin binding"/>
    <property type="evidence" value="ECO:0007669"/>
    <property type="project" value="UniProtKB-KW"/>
</dbReference>
<dbReference type="Gene3D" id="1.20.120.720">
    <property type="entry name" value="Myosin VI head, motor domain, U50 subdomain"/>
    <property type="match status" value="1"/>
</dbReference>
<keyword evidence="7" id="KW-0009">Actin-binding</keyword>
<dbReference type="InterPro" id="IPR019471">
    <property type="entry name" value="Interferon_reg_factor-3"/>
</dbReference>
<dbReference type="EC" id="6.4.1.4" evidence="2"/>
<dbReference type="InterPro" id="IPR001132">
    <property type="entry name" value="SMAD_dom_Dwarfin-type"/>
</dbReference>
<dbReference type="GO" id="GO:0005524">
    <property type="term" value="F:ATP binding"/>
    <property type="evidence" value="ECO:0007669"/>
    <property type="project" value="InterPro"/>
</dbReference>
<evidence type="ECO:0000313" key="9">
    <source>
        <dbReference type="EMBL" id="CAB4022133.1"/>
    </source>
</evidence>
<dbReference type="PROSITE" id="PS50096">
    <property type="entry name" value="IQ"/>
    <property type="match status" value="1"/>
</dbReference>
<comment type="caution">
    <text evidence="9">The sequence shown here is derived from an EMBL/GenBank/DDBJ whole genome shotgun (WGS) entry which is preliminary data.</text>
</comment>
<evidence type="ECO:0000256" key="4">
    <source>
        <dbReference type="ARBA" id="ARBA00031237"/>
    </source>
</evidence>
<dbReference type="SUPFAM" id="SSF52096">
    <property type="entry name" value="ClpP/crotonase"/>
    <property type="match status" value="2"/>
</dbReference>
<dbReference type="GO" id="GO:0016459">
    <property type="term" value="C:myosin complex"/>
    <property type="evidence" value="ECO:0007669"/>
    <property type="project" value="UniProtKB-KW"/>
</dbReference>
<dbReference type="PANTHER" id="PTHR22855">
    <property type="entry name" value="ACETYL, PROPIONYL, PYRUVATE, AND GLUTACONYL CARBOXYLASE-RELATED"/>
    <property type="match status" value="1"/>
</dbReference>
<dbReference type="InterPro" id="IPR000048">
    <property type="entry name" value="IQ_motif_EF-hand-BS"/>
</dbReference>
<dbReference type="PROSITE" id="PS50989">
    <property type="entry name" value="COA_CT_CTER"/>
    <property type="match status" value="1"/>
</dbReference>
<feature type="non-terminal residue" evidence="9">
    <location>
        <position position="1756"/>
    </location>
</feature>
<comment type="caution">
    <text evidence="7">Lacks conserved residue(s) required for the propagation of feature annotation.</text>
</comment>
<accession>A0A7D9J521</accession>
<dbReference type="PROSITE" id="PS50980">
    <property type="entry name" value="COA_CT_NTER"/>
    <property type="match status" value="1"/>
</dbReference>
<dbReference type="Gene3D" id="2.60.200.10">
    <property type="match status" value="1"/>
</dbReference>
<name>A0A7D9J521_PARCT</name>
<dbReference type="OrthoDB" id="439921at2759"/>
<dbReference type="InterPro" id="IPR001609">
    <property type="entry name" value="Myosin_head_motor_dom-like"/>
</dbReference>
<dbReference type="GO" id="GO:0003774">
    <property type="term" value="F:cytoskeletal motor activity"/>
    <property type="evidence" value="ECO:0007669"/>
    <property type="project" value="InterPro"/>
</dbReference>
<evidence type="ECO:0000256" key="8">
    <source>
        <dbReference type="SAM" id="MobiDB-lite"/>
    </source>
</evidence>
<feature type="compositionally biased region" description="Low complexity" evidence="8">
    <location>
        <begin position="582"/>
        <end position="592"/>
    </location>
</feature>
<feature type="non-terminal residue" evidence="9">
    <location>
        <position position="1"/>
    </location>
</feature>
<dbReference type="FunFam" id="3.90.226.10:FF:000046">
    <property type="entry name" value="Geranyl-CoA carboxylase beta subunit"/>
    <property type="match status" value="1"/>
</dbReference>
<dbReference type="EMBL" id="CACRXK020011822">
    <property type="protein sequence ID" value="CAB4022133.1"/>
    <property type="molecule type" value="Genomic_DNA"/>
</dbReference>
<dbReference type="SUPFAM" id="SSF52540">
    <property type="entry name" value="P-loop containing nucleoside triphosphate hydrolases"/>
    <property type="match status" value="1"/>
</dbReference>
<feature type="region of interest" description="Disordered" evidence="8">
    <location>
        <begin position="1152"/>
        <end position="1176"/>
    </location>
</feature>
<dbReference type="PANTHER" id="PTHR22855:SF47">
    <property type="entry name" value="METHYLCROTONOYL-COA CARBOXYLASE"/>
    <property type="match status" value="1"/>
</dbReference>
<dbReference type="InterPro" id="IPR008984">
    <property type="entry name" value="SMAD_FHA_dom_sf"/>
</dbReference>
<dbReference type="SMART" id="SM00524">
    <property type="entry name" value="DWB"/>
    <property type="match status" value="1"/>
</dbReference>
<dbReference type="InterPro" id="IPR017855">
    <property type="entry name" value="SMAD-like_dom_sf"/>
</dbReference>
<dbReference type="InterPro" id="IPR011762">
    <property type="entry name" value="COA_CT_N"/>
</dbReference>
<proteinExistence type="inferred from homology"/>
<dbReference type="Proteomes" id="UP001152795">
    <property type="component" value="Unassembled WGS sequence"/>
</dbReference>
<dbReference type="GO" id="GO:0003700">
    <property type="term" value="F:DNA-binding transcription factor activity"/>
    <property type="evidence" value="ECO:0007669"/>
    <property type="project" value="InterPro"/>
</dbReference>
<dbReference type="GO" id="GO:0006552">
    <property type="term" value="P:L-leucine catabolic process"/>
    <property type="evidence" value="ECO:0007669"/>
    <property type="project" value="UniProtKB-UniPathway"/>
</dbReference>
<gene>
    <name evidence="9" type="ORF">PACLA_8A025360</name>
</gene>
<feature type="region of interest" description="Disordered" evidence="8">
    <location>
        <begin position="1005"/>
        <end position="1074"/>
    </location>
</feature>
<dbReference type="UniPathway" id="UPA00363">
    <property type="reaction ID" value="UER00861"/>
</dbReference>
<sequence>NVKINVLEKMRVISQIKGESSFHIFHRLLNGLNSEQLQKYLLDEDHRYVPSLPREAFCESDNSLSQSLKCLERIGFNEKEIEEVLHLVSAILLLGDLQFGESNKRDVLAFRNGEVLEKAATLVGVPCATLASLIITESKTVRGRKVNISASCSKAMYECDCMAVFCYETLVMWIEARINSRYNGHSRLQSDFSLMLLDVFGWENYSISSFDQLCINTVNEVLQSAYNAIVFQTYQTDMENEDIYLSESCQKYGQPGAVPFLLKPKGLFDVLHSNTDNDQNLLKKFDSSFKKEPRYITNDNQEFSGFLIEHFIDEVSYDITGFVAQSKNRFNNNVLACLKGSKNKVVSVMAQERITRENTSLEKASSSPSSSKKRSVVEKDWLKTNVFLTNSGKEKKKYSSIKNSNPAVLTMSLTSLLKRMSSSKVYFIRCINKFITRYRLLFFHLTSPVSPSPELCHSVLSKRFEESQYRAGKTKVFLSRSLVLELDEKLKKRVLQVILIQKVYRGMLARKQYQAMIKIKNKYDDQRSLFFSEITAGISKFHDHLSLQISEDQRRLKQYKLKEEWKKSETNEKNDAQNNQAGTSPSSPGGRTSYVWGDEVIIDETSESSTWCKIVCFQRTKQLALFSVKDPKVVINGSNHSFTADRIGFNSFPTPSQDKQMKKVKACIGRGVELYLATDGSLIAVRLCKNPIFVKGYFCEDKLLQTLGELFKNEESKLFNYGRFIEKINYECHPARLTIDSEDRCLAMCVVHLCFVKNSVNDDDSPCWVEVVLTRAVQYVKHAVSLSMQRRREVQEKYHFQEPPALRMDSKMESTSAKILKLIRPSRYIETVKFKRKAWARKRVVSNPFLYGEVSFSEDDRSESASLCSPESSFAEETGFESNEEICNSPKNEEQELYENVQIRNVQGKREMARSQSAFLPDSSFAEQSMFESGEKVSTLPARGRQNLYENVQVETVKWQNFFKTSGNVSDSLKEDGSRNVNVEIHSSSEKGGQDLYENVHIQKNVRNAEGQKFTPEKNQQRERRKVIQVQSKSDGQNKSRQVNQVDSRSGSNQSLPNRPPTSVGPGISPMMVKGMTDVNIPEKLDNTSMNDTEDLYVNSESYNTSCKSSSNEEGEMCHTARKMSLDHAESGVREEVHVDSSGRVRLSSQVFHSRGVGDSRTPRKSLNRVTEQSGMKEREYEMHSGTDIQHDFPSPDYLDNDPVYTNLLQMQKDENVLRDELSKQSEDVYEVMSRGSHHEMVYHSEEQYVNYSASSRQYLQQRKSKVGMTPSVDFSGEESSQELVFNAKDLLHFFKSLLQVCIGSQELMSLRHLKRLILARNHGNLSKPLRSISSHTLPVINGDIDIQSSDFHRKKDLYAKFHEKYIEDLSSLDSGANQKAIDRHVKINKKLLLKDRLAAILDPGSDFLELSPLAGFSLEYGEIQRAGILSGIGKISGQPVVIQANDATVKGGTAYPITVKKQLRAQEIAEENNLPCLYLIDSGGAFLPLQADIFPDEQHGGRVFYNEAIMSSKHIPQVCVVCGSCTAGGAYVPTMADRTVIVNKIGTIFLAGPPLVKAATGEIVSAEDLGGATVHCSISGCTDYFADTEHEAFSITRSIFGSLNSDSPMLCSDFEEPLHNSEDLGPLSILDESQILPVHKMIARIVDGSRFHEFKTKFGPSLVTGFAAIKGTIVGILANNGPITSPAAAKGAHFVQICCQQHIPLVFLQDTHPHIHTDGELAKQVGKLISAVSCAEVPKVTVIIGRSYGPTSYAM</sequence>
<dbReference type="GO" id="GO:1905202">
    <property type="term" value="C:methylcrotonoyl-CoA carboxylase complex"/>
    <property type="evidence" value="ECO:0007669"/>
    <property type="project" value="TreeGrafter"/>
</dbReference>
<dbReference type="Gene3D" id="1.20.58.530">
    <property type="match status" value="1"/>
</dbReference>
<feature type="region of interest" description="Disordered" evidence="8">
    <location>
        <begin position="567"/>
        <end position="592"/>
    </location>
</feature>
<dbReference type="Pfam" id="PF03166">
    <property type="entry name" value="MH2"/>
    <property type="match status" value="1"/>
</dbReference>
<dbReference type="GO" id="GO:0005739">
    <property type="term" value="C:mitochondrion"/>
    <property type="evidence" value="ECO:0007669"/>
    <property type="project" value="TreeGrafter"/>
</dbReference>
<evidence type="ECO:0000256" key="3">
    <source>
        <dbReference type="ARBA" id="ARBA00031109"/>
    </source>
</evidence>
<dbReference type="InterPro" id="IPR029045">
    <property type="entry name" value="ClpP/crotonase-like_dom_sf"/>
</dbReference>
<protein>
    <recommendedName>
        <fullName evidence="2">methylcrotonoyl-CoA carboxylase</fullName>
        <ecNumber evidence="2">6.4.1.4</ecNumber>
    </recommendedName>
    <alternativeName>
        <fullName evidence="5">3-methylcrotonyl-CoA carboxylase 2</fullName>
    </alternativeName>
    <alternativeName>
        <fullName evidence="3">3-methylcrotonyl-CoA carboxylase non-biotin-containing subunit</fullName>
    </alternativeName>
    <alternativeName>
        <fullName evidence="4">3-methylcrotonyl-CoA:carbon dioxide ligase subunit beta</fullName>
    </alternativeName>
</protein>
<evidence type="ECO:0000256" key="1">
    <source>
        <dbReference type="ARBA" id="ARBA00025711"/>
    </source>
</evidence>
<evidence type="ECO:0000313" key="10">
    <source>
        <dbReference type="Proteomes" id="UP001152795"/>
    </source>
</evidence>
<reference evidence="9" key="1">
    <citation type="submission" date="2020-04" db="EMBL/GenBank/DDBJ databases">
        <authorList>
            <person name="Alioto T."/>
            <person name="Alioto T."/>
            <person name="Gomez Garrido J."/>
        </authorList>
    </citation>
    <scope>NUCLEOTIDE SEQUENCE</scope>
    <source>
        <strain evidence="9">A484AB</strain>
    </source>
</reference>
<evidence type="ECO:0000256" key="5">
    <source>
        <dbReference type="ARBA" id="ARBA00031404"/>
    </source>
</evidence>
<dbReference type="PROSITE" id="PS51456">
    <property type="entry name" value="MYOSIN_MOTOR"/>
    <property type="match status" value="1"/>
</dbReference>
<dbReference type="InterPro" id="IPR027417">
    <property type="entry name" value="P-loop_NTPase"/>
</dbReference>
<keyword evidence="7" id="KW-0518">Myosin</keyword>
<evidence type="ECO:0000256" key="7">
    <source>
        <dbReference type="PROSITE-ProRule" id="PRU00782"/>
    </source>
</evidence>
<evidence type="ECO:0000256" key="6">
    <source>
        <dbReference type="ARBA" id="ARBA00052347"/>
    </source>
</evidence>
<dbReference type="SUPFAM" id="SSF49879">
    <property type="entry name" value="SMAD/FHA domain"/>
    <property type="match status" value="1"/>
</dbReference>
<dbReference type="Pfam" id="PF00063">
    <property type="entry name" value="Myosin_head"/>
    <property type="match status" value="1"/>
</dbReference>
<dbReference type="Pfam" id="PF00612">
    <property type="entry name" value="IQ"/>
    <property type="match status" value="1"/>
</dbReference>